<keyword evidence="1" id="KW-0812">Transmembrane</keyword>
<proteinExistence type="predicted"/>
<evidence type="ECO:0000313" key="3">
    <source>
        <dbReference type="Proteomes" id="UP001597459"/>
    </source>
</evidence>
<keyword evidence="1" id="KW-1133">Transmembrane helix</keyword>
<keyword evidence="1" id="KW-0472">Membrane</keyword>
<dbReference type="Pfam" id="PF19578">
    <property type="entry name" value="DUF6090"/>
    <property type="match status" value="1"/>
</dbReference>
<reference evidence="3" key="1">
    <citation type="journal article" date="2019" name="Int. J. Syst. Evol. Microbiol.">
        <title>The Global Catalogue of Microorganisms (GCM) 10K type strain sequencing project: providing services to taxonomists for standard genome sequencing and annotation.</title>
        <authorList>
            <consortium name="The Broad Institute Genomics Platform"/>
            <consortium name="The Broad Institute Genome Sequencing Center for Infectious Disease"/>
            <person name="Wu L."/>
            <person name="Ma J."/>
        </authorList>
    </citation>
    <scope>NUCLEOTIDE SEQUENCE [LARGE SCALE GENOMIC DNA]</scope>
    <source>
        <strain evidence="3">KCTC 42423</strain>
    </source>
</reference>
<feature type="transmembrane region" description="Helical" evidence="1">
    <location>
        <begin position="21"/>
        <end position="42"/>
    </location>
</feature>
<evidence type="ECO:0000313" key="2">
    <source>
        <dbReference type="EMBL" id="MFD2590204.1"/>
    </source>
</evidence>
<dbReference type="Proteomes" id="UP001597459">
    <property type="component" value="Unassembled WGS sequence"/>
</dbReference>
<dbReference type="InterPro" id="IPR045749">
    <property type="entry name" value="DUF6090"/>
</dbReference>
<keyword evidence="3" id="KW-1185">Reference proteome</keyword>
<sequence length="251" mass="29487">MIKFFRNIRQNSLSEGKTVKYLKYAIGEIILVVIGILIALQINNWNQNEQLKKDELKILKSIQESIKINIVEFNQILTAQIQRNGSLQEVIFIKVSDLQLSYLDSLITTNVRNHTFDPSTGIYNSMINSGKIELISNDSLKNKISKLYDKVKDYQESEDEITEYTKEHLEKYFINNYNINPEVLARLRERTYEEENRDRISYTKNFNSQEVRNMYILLLNKMSDVITKGKSLKSEYHSLVTDLENEIENKK</sequence>
<dbReference type="EMBL" id="JBHULX010000003">
    <property type="protein sequence ID" value="MFD2590204.1"/>
    <property type="molecule type" value="Genomic_DNA"/>
</dbReference>
<accession>A0ABW5N547</accession>
<comment type="caution">
    <text evidence="2">The sequence shown here is derived from an EMBL/GenBank/DDBJ whole genome shotgun (WGS) entry which is preliminary data.</text>
</comment>
<protein>
    <submittedName>
        <fullName evidence="2">DUF6090 family protein</fullName>
    </submittedName>
</protein>
<dbReference type="RefSeq" id="WP_176029703.1">
    <property type="nucleotide sequence ID" value="NZ_JBHSJV010000001.1"/>
</dbReference>
<name>A0ABW5N547_9FLAO</name>
<organism evidence="2 3">
    <name type="scientific">Aquimarina hainanensis</name>
    <dbReference type="NCBI Taxonomy" id="1578017"/>
    <lineage>
        <taxon>Bacteria</taxon>
        <taxon>Pseudomonadati</taxon>
        <taxon>Bacteroidota</taxon>
        <taxon>Flavobacteriia</taxon>
        <taxon>Flavobacteriales</taxon>
        <taxon>Flavobacteriaceae</taxon>
        <taxon>Aquimarina</taxon>
    </lineage>
</organism>
<evidence type="ECO:0000256" key="1">
    <source>
        <dbReference type="SAM" id="Phobius"/>
    </source>
</evidence>
<gene>
    <name evidence="2" type="ORF">ACFSTE_05130</name>
</gene>